<accession>A0A383ESG1</accession>
<sequence>MEKIFNIARVESNDENDFFEIIVFEKRNNKDYELKSFPSHNKANAWLSKNFKRLTRKDFDNITSQKIYSDYDQYFKRAV</sequence>
<dbReference type="AlphaFoldDB" id="A0A383ESG1"/>
<protein>
    <submittedName>
        <fullName evidence="1">Uncharacterized protein</fullName>
    </submittedName>
</protein>
<evidence type="ECO:0000313" key="1">
    <source>
        <dbReference type="EMBL" id="SVE59504.1"/>
    </source>
</evidence>
<dbReference type="EMBL" id="UINC01228265">
    <property type="protein sequence ID" value="SVE59504.1"/>
    <property type="molecule type" value="Genomic_DNA"/>
</dbReference>
<name>A0A383ESG1_9ZZZZ</name>
<proteinExistence type="predicted"/>
<reference evidence="1" key="1">
    <citation type="submission" date="2018-05" db="EMBL/GenBank/DDBJ databases">
        <authorList>
            <person name="Lanie J.A."/>
            <person name="Ng W.-L."/>
            <person name="Kazmierczak K.M."/>
            <person name="Andrzejewski T.M."/>
            <person name="Davidsen T.M."/>
            <person name="Wayne K.J."/>
            <person name="Tettelin H."/>
            <person name="Glass J.I."/>
            <person name="Rusch D."/>
            <person name="Podicherti R."/>
            <person name="Tsui H.-C.T."/>
            <person name="Winkler M.E."/>
        </authorList>
    </citation>
    <scope>NUCLEOTIDE SEQUENCE</scope>
</reference>
<gene>
    <name evidence="1" type="ORF">METZ01_LOCUS512358</name>
</gene>
<organism evidence="1">
    <name type="scientific">marine metagenome</name>
    <dbReference type="NCBI Taxonomy" id="408172"/>
    <lineage>
        <taxon>unclassified sequences</taxon>
        <taxon>metagenomes</taxon>
        <taxon>ecological metagenomes</taxon>
    </lineage>
</organism>